<feature type="compositionally biased region" description="Low complexity" evidence="1">
    <location>
        <begin position="1"/>
        <end position="12"/>
    </location>
</feature>
<evidence type="ECO:0008006" key="4">
    <source>
        <dbReference type="Google" id="ProtNLM"/>
    </source>
</evidence>
<dbReference type="RefSeq" id="XP_066073410.1">
    <property type="nucleotide sequence ID" value="XM_066217313.1"/>
</dbReference>
<accession>A0AAX4JMI8</accession>
<feature type="compositionally biased region" description="Low complexity" evidence="1">
    <location>
        <begin position="23"/>
        <end position="39"/>
    </location>
</feature>
<sequence length="682" mass="75654">MFSSSPNHTSSSFRPLFPIHPQSPYNNNNSNYCEPSSSNINRYSTSNMSQHPFTTSSASTSRCASPSSSSWSSPTMPSSPSMSYHSRESTNESVEFSTPSSSPSSSRRRHNNGFWTSLIHHGKNLAREVDQQDDEMMQVDTVADSFSFTPPPSRPICSLSASYQCSETSALIPPSFYPGQSIPVVLTFELDRFSSLPHYLNPTLSMSLIGTLHLPNQQPRTIICVSVSLSEGLSLWARDAKSTYLKNPPKHPQECSIDPDFGLPGGTYSLPLTVQVPTQPRLPPSFTVKSSSFAVTYALTITLSCDDPTFLNTGKRLILADTAKPFEMLPETLPTRSPKYIPQSFYVKSDLPIIKFDTKEDNKSTAVEKVPLPVLPKQSLKWTIHPFLPTTTYSPTSVIPFSIIITPPSLDEFNQPEIQLNLPSEYKLLKPEKYQVLIRLALVRREHSSLSKIEPLDSQGNGLVTEEEIISKWGIFELSSNNAEKLRITDINLPLMLQNENTWKHGMSTMLNVGPSSNGQELGVGVSSTFHLNVTLGFLSISGRGSKTMSDYLPSAFSNTDDLGPINIPKLNEFSEPLKPDHLEYFNIIKFKKSFSSNSGNNNNTIKTLPLPIVIGSVSEPRDALHNIRWSDLHLTRNQQTGIEVGRMIHGESLSSENGWLVPPPSYKDAIKSAPYEYKVEL</sequence>
<feature type="compositionally biased region" description="Polar residues" evidence="1">
    <location>
        <begin position="40"/>
        <end position="53"/>
    </location>
</feature>
<organism evidence="2 3">
    <name type="scientific">Kwoniella dendrophila CBS 6074</name>
    <dbReference type="NCBI Taxonomy" id="1295534"/>
    <lineage>
        <taxon>Eukaryota</taxon>
        <taxon>Fungi</taxon>
        <taxon>Dikarya</taxon>
        <taxon>Basidiomycota</taxon>
        <taxon>Agaricomycotina</taxon>
        <taxon>Tremellomycetes</taxon>
        <taxon>Tremellales</taxon>
        <taxon>Cryptococcaceae</taxon>
        <taxon>Kwoniella</taxon>
    </lineage>
</organism>
<feature type="region of interest" description="Disordered" evidence="1">
    <location>
        <begin position="1"/>
        <end position="109"/>
    </location>
</feature>
<dbReference type="AlphaFoldDB" id="A0AAX4JMI8"/>
<name>A0AAX4JMI8_9TREE</name>
<feature type="compositionally biased region" description="Low complexity" evidence="1">
    <location>
        <begin position="54"/>
        <end position="84"/>
    </location>
</feature>
<proteinExistence type="predicted"/>
<evidence type="ECO:0000313" key="2">
    <source>
        <dbReference type="EMBL" id="WWC86647.1"/>
    </source>
</evidence>
<reference evidence="2 3" key="1">
    <citation type="submission" date="2024-01" db="EMBL/GenBank/DDBJ databases">
        <title>Comparative genomics of Cryptococcus and Kwoniella reveals pathogenesis evolution and contrasting modes of karyotype evolution via chromosome fusion or intercentromeric recombination.</title>
        <authorList>
            <person name="Coelho M.A."/>
            <person name="David-Palma M."/>
            <person name="Shea T."/>
            <person name="Bowers K."/>
            <person name="McGinley-Smith S."/>
            <person name="Mohammad A.W."/>
            <person name="Gnirke A."/>
            <person name="Yurkov A.M."/>
            <person name="Nowrousian M."/>
            <person name="Sun S."/>
            <person name="Cuomo C.A."/>
            <person name="Heitman J."/>
        </authorList>
    </citation>
    <scope>NUCLEOTIDE SEQUENCE [LARGE SCALE GENOMIC DNA]</scope>
    <source>
        <strain evidence="2 3">CBS 6074</strain>
    </source>
</reference>
<dbReference type="Proteomes" id="UP001355207">
    <property type="component" value="Chromosome 2"/>
</dbReference>
<protein>
    <recommendedName>
        <fullName evidence="4">Arrestin-like N-terminal domain-containing protein</fullName>
    </recommendedName>
</protein>
<gene>
    <name evidence="2" type="ORF">L201_001524</name>
</gene>
<keyword evidence="3" id="KW-1185">Reference proteome</keyword>
<dbReference type="EMBL" id="CP144099">
    <property type="protein sequence ID" value="WWC86647.1"/>
    <property type="molecule type" value="Genomic_DNA"/>
</dbReference>
<dbReference type="GeneID" id="91092196"/>
<evidence type="ECO:0000313" key="3">
    <source>
        <dbReference type="Proteomes" id="UP001355207"/>
    </source>
</evidence>
<evidence type="ECO:0000256" key="1">
    <source>
        <dbReference type="SAM" id="MobiDB-lite"/>
    </source>
</evidence>